<organism evidence="1 2">
    <name type="scientific">Corchorus olitorius</name>
    <dbReference type="NCBI Taxonomy" id="93759"/>
    <lineage>
        <taxon>Eukaryota</taxon>
        <taxon>Viridiplantae</taxon>
        <taxon>Streptophyta</taxon>
        <taxon>Embryophyta</taxon>
        <taxon>Tracheophyta</taxon>
        <taxon>Spermatophyta</taxon>
        <taxon>Magnoliopsida</taxon>
        <taxon>eudicotyledons</taxon>
        <taxon>Gunneridae</taxon>
        <taxon>Pentapetalae</taxon>
        <taxon>rosids</taxon>
        <taxon>malvids</taxon>
        <taxon>Malvales</taxon>
        <taxon>Malvaceae</taxon>
        <taxon>Grewioideae</taxon>
        <taxon>Apeibeae</taxon>
        <taxon>Corchorus</taxon>
    </lineage>
</organism>
<protein>
    <submittedName>
        <fullName evidence="1">Uncharacterized protein</fullName>
    </submittedName>
</protein>
<proteinExistence type="predicted"/>
<comment type="caution">
    <text evidence="1">The sequence shown here is derived from an EMBL/GenBank/DDBJ whole genome shotgun (WGS) entry which is preliminary data.</text>
</comment>
<dbReference type="AlphaFoldDB" id="A0A1R3JX85"/>
<evidence type="ECO:0000313" key="1">
    <source>
        <dbReference type="EMBL" id="OMO99401.1"/>
    </source>
</evidence>
<sequence>MVEKEKKERTCKRRMRVTKRNNQRRRARAVNRTNWRFGRSGGTREKLLRFCCVSVLGGEEGERREYTV</sequence>
<accession>A0A1R3JX85</accession>
<gene>
    <name evidence="1" type="ORF">COLO4_13305</name>
</gene>
<dbReference type="Proteomes" id="UP000187203">
    <property type="component" value="Unassembled WGS sequence"/>
</dbReference>
<keyword evidence="2" id="KW-1185">Reference proteome</keyword>
<dbReference type="EMBL" id="AWUE01015149">
    <property type="protein sequence ID" value="OMO99401.1"/>
    <property type="molecule type" value="Genomic_DNA"/>
</dbReference>
<evidence type="ECO:0000313" key="2">
    <source>
        <dbReference type="Proteomes" id="UP000187203"/>
    </source>
</evidence>
<name>A0A1R3JX85_9ROSI</name>
<reference evidence="2" key="1">
    <citation type="submission" date="2013-09" db="EMBL/GenBank/DDBJ databases">
        <title>Corchorus olitorius genome sequencing.</title>
        <authorList>
            <person name="Alam M."/>
            <person name="Haque M.S."/>
            <person name="Islam M.S."/>
            <person name="Emdad E.M."/>
            <person name="Islam M.M."/>
            <person name="Ahmed B."/>
            <person name="Halim A."/>
            <person name="Hossen Q.M.M."/>
            <person name="Hossain M.Z."/>
            <person name="Ahmed R."/>
            <person name="Khan M.M."/>
            <person name="Islam R."/>
            <person name="Rashid M.M."/>
            <person name="Khan S.A."/>
            <person name="Rahman M.S."/>
            <person name="Alam M."/>
            <person name="Yahiya A.S."/>
            <person name="Khan M.S."/>
            <person name="Azam M.S."/>
            <person name="Haque T."/>
            <person name="Lashkar M.Z.H."/>
            <person name="Akhand A.I."/>
            <person name="Morshed G."/>
            <person name="Roy S."/>
            <person name="Uddin K.S."/>
            <person name="Rabeya T."/>
            <person name="Hossain A.S."/>
            <person name="Chowdhury A."/>
            <person name="Snigdha A.R."/>
            <person name="Mortoza M.S."/>
            <person name="Matin S.A."/>
            <person name="Hoque S.M.E."/>
            <person name="Islam M.K."/>
            <person name="Roy D.K."/>
            <person name="Haider R."/>
            <person name="Moosa M.M."/>
            <person name="Elias S.M."/>
            <person name="Hasan A.M."/>
            <person name="Jahan S."/>
            <person name="Shafiuddin M."/>
            <person name="Mahmood N."/>
            <person name="Shommy N.S."/>
        </authorList>
    </citation>
    <scope>NUCLEOTIDE SEQUENCE [LARGE SCALE GENOMIC DNA]</scope>
    <source>
        <strain evidence="2">cv. O-4</strain>
    </source>
</reference>